<dbReference type="WBParaSite" id="Hba_11235">
    <property type="protein sequence ID" value="Hba_11235"/>
    <property type="gene ID" value="Hba_11235"/>
</dbReference>
<name>A0A1I7X1C7_HETBA</name>
<evidence type="ECO:0000313" key="2">
    <source>
        <dbReference type="WBParaSite" id="Hba_11235"/>
    </source>
</evidence>
<accession>A0A1I7X1C7</accession>
<evidence type="ECO:0000313" key="1">
    <source>
        <dbReference type="Proteomes" id="UP000095283"/>
    </source>
</evidence>
<sequence length="30" mass="3326">MEIKENPKSSVGLCEIKESSVAILFAYHVC</sequence>
<organism evidence="1 2">
    <name type="scientific">Heterorhabditis bacteriophora</name>
    <name type="common">Entomopathogenic nematode worm</name>
    <dbReference type="NCBI Taxonomy" id="37862"/>
    <lineage>
        <taxon>Eukaryota</taxon>
        <taxon>Metazoa</taxon>
        <taxon>Ecdysozoa</taxon>
        <taxon>Nematoda</taxon>
        <taxon>Chromadorea</taxon>
        <taxon>Rhabditida</taxon>
        <taxon>Rhabditina</taxon>
        <taxon>Rhabditomorpha</taxon>
        <taxon>Strongyloidea</taxon>
        <taxon>Heterorhabditidae</taxon>
        <taxon>Heterorhabditis</taxon>
    </lineage>
</organism>
<dbReference type="Proteomes" id="UP000095283">
    <property type="component" value="Unplaced"/>
</dbReference>
<reference evidence="2" key="1">
    <citation type="submission" date="2016-11" db="UniProtKB">
        <authorList>
            <consortium name="WormBaseParasite"/>
        </authorList>
    </citation>
    <scope>IDENTIFICATION</scope>
</reference>
<protein>
    <submittedName>
        <fullName evidence="2">Uncharacterized protein</fullName>
    </submittedName>
</protein>
<keyword evidence="1" id="KW-1185">Reference proteome</keyword>
<proteinExistence type="predicted"/>
<dbReference type="AlphaFoldDB" id="A0A1I7X1C7"/>